<dbReference type="InterPro" id="IPR018253">
    <property type="entry name" value="DnaJ_domain_CS"/>
</dbReference>
<proteinExistence type="predicted"/>
<dbReference type="SMART" id="SM00028">
    <property type="entry name" value="TPR"/>
    <property type="match status" value="3"/>
</dbReference>
<dbReference type="CDD" id="cd06257">
    <property type="entry name" value="DnaJ"/>
    <property type="match status" value="1"/>
</dbReference>
<gene>
    <name evidence="3" type="ORF">AYBTSS11_LOCUS6649</name>
</gene>
<dbReference type="InterPro" id="IPR001623">
    <property type="entry name" value="DnaJ_domain"/>
</dbReference>
<feature type="region of interest" description="Disordered" evidence="1">
    <location>
        <begin position="424"/>
        <end position="460"/>
    </location>
</feature>
<dbReference type="PROSITE" id="PS00636">
    <property type="entry name" value="DNAJ_1"/>
    <property type="match status" value="1"/>
</dbReference>
<reference evidence="3" key="1">
    <citation type="submission" date="2023-10" db="EMBL/GenBank/DDBJ databases">
        <authorList>
            <person name="Domelevo Entfellner J.-B."/>
        </authorList>
    </citation>
    <scope>NUCLEOTIDE SEQUENCE</scope>
</reference>
<dbReference type="PROSITE" id="PS50076">
    <property type="entry name" value="DNAJ_2"/>
    <property type="match status" value="1"/>
</dbReference>
<dbReference type="InterPro" id="IPR019734">
    <property type="entry name" value="TPR_rpt"/>
</dbReference>
<dbReference type="PRINTS" id="PR00625">
    <property type="entry name" value="JDOMAIN"/>
</dbReference>
<dbReference type="SUPFAM" id="SSF46565">
    <property type="entry name" value="Chaperone J-domain"/>
    <property type="match status" value="1"/>
</dbReference>
<dbReference type="InterPro" id="IPR036869">
    <property type="entry name" value="J_dom_sf"/>
</dbReference>
<name>A0AA86S044_9FABA</name>
<dbReference type="Gramene" id="rna-AYBTSS11_LOCUS6649">
    <property type="protein sequence ID" value="CAJ1933961.1"/>
    <property type="gene ID" value="gene-AYBTSS11_LOCUS6649"/>
</dbReference>
<accession>A0AA86S044</accession>
<dbReference type="AlphaFoldDB" id="A0AA86S044"/>
<dbReference type="Gene3D" id="1.10.287.110">
    <property type="entry name" value="DnaJ domain"/>
    <property type="match status" value="1"/>
</dbReference>
<organism evidence="3 4">
    <name type="scientific">Sphenostylis stenocarpa</name>
    <dbReference type="NCBI Taxonomy" id="92480"/>
    <lineage>
        <taxon>Eukaryota</taxon>
        <taxon>Viridiplantae</taxon>
        <taxon>Streptophyta</taxon>
        <taxon>Embryophyta</taxon>
        <taxon>Tracheophyta</taxon>
        <taxon>Spermatophyta</taxon>
        <taxon>Magnoliopsida</taxon>
        <taxon>eudicotyledons</taxon>
        <taxon>Gunneridae</taxon>
        <taxon>Pentapetalae</taxon>
        <taxon>rosids</taxon>
        <taxon>fabids</taxon>
        <taxon>Fabales</taxon>
        <taxon>Fabaceae</taxon>
        <taxon>Papilionoideae</taxon>
        <taxon>50 kb inversion clade</taxon>
        <taxon>NPAAA clade</taxon>
        <taxon>indigoferoid/millettioid clade</taxon>
        <taxon>Phaseoleae</taxon>
        <taxon>Sphenostylis</taxon>
    </lineage>
</organism>
<evidence type="ECO:0000313" key="4">
    <source>
        <dbReference type="Proteomes" id="UP001189624"/>
    </source>
</evidence>
<evidence type="ECO:0000259" key="2">
    <source>
        <dbReference type="PROSITE" id="PS50076"/>
    </source>
</evidence>
<dbReference type="Pfam" id="PF00226">
    <property type="entry name" value="DnaJ"/>
    <property type="match status" value="1"/>
</dbReference>
<evidence type="ECO:0000313" key="3">
    <source>
        <dbReference type="EMBL" id="CAJ1933961.1"/>
    </source>
</evidence>
<dbReference type="EMBL" id="OY731399">
    <property type="protein sequence ID" value="CAJ1933961.1"/>
    <property type="molecule type" value="Genomic_DNA"/>
</dbReference>
<dbReference type="PANTHER" id="PTHR45181">
    <property type="entry name" value="HEAT SHOCK PROTEIN DNAJ WITH TETRATRICOPEPTIDE REPEAT-CONTAINING PROTEIN"/>
    <property type="match status" value="1"/>
</dbReference>
<feature type="domain" description="J" evidence="2">
    <location>
        <begin position="344"/>
        <end position="429"/>
    </location>
</feature>
<dbReference type="Proteomes" id="UP001189624">
    <property type="component" value="Chromosome 2"/>
</dbReference>
<keyword evidence="4" id="KW-1185">Reference proteome</keyword>
<dbReference type="PANTHER" id="PTHR45181:SF4">
    <property type="entry name" value="HEAT SHOCK PROTEIN DNAJ WITH TETRATRICOPEPTIDE REPEAT-CONTAINING PROTEIN"/>
    <property type="match status" value="1"/>
</dbReference>
<evidence type="ECO:0000256" key="1">
    <source>
        <dbReference type="SAM" id="MobiDB-lite"/>
    </source>
</evidence>
<dbReference type="Gene3D" id="1.25.40.10">
    <property type="entry name" value="Tetratricopeptide repeat domain"/>
    <property type="match status" value="2"/>
</dbReference>
<protein>
    <recommendedName>
        <fullName evidence="2">J domain-containing protein</fullName>
    </recommendedName>
</protein>
<dbReference type="InterPro" id="IPR011990">
    <property type="entry name" value="TPR-like_helical_dom_sf"/>
</dbReference>
<dbReference type="SUPFAM" id="SSF48452">
    <property type="entry name" value="TPR-like"/>
    <property type="match status" value="2"/>
</dbReference>
<dbReference type="SMART" id="SM00271">
    <property type="entry name" value="DnaJ"/>
    <property type="match status" value="1"/>
</dbReference>
<sequence>MGEEEEVREREMKSVPIVRKREKGIGEGSDVGDIGYKYEDEMNLVKVSDVINHSAQLLLRRTSSDAERALEHINEALMISSYSEKLLEMKAEALLMLCRYEEVIRLCIETLDSAEKNACPLDADCQVTDLDNSQLAKGFSFRIWRCSMMLKAYFHLGKFEEGLSLLEQQQEKMSAINKSGSKVLDSLIPLAAILRERLHHKTAGNAAFQAGRHAEAVEHYTAALSCNVESRPFAAVCYCNRAAAYKALGQITDAIADCSLAIALDGNYLKALSRRATLYEIIRDYAQAASDLRRLVCLLCKGVEDNANQLGISDKSINYSNDLKQNRVRLSEMEEEARKEIPLDMYLILGVEPSVSISEIKKAYRKAALRHHPDKAGQSLTRSDNVDDQIWKVIAEEVHRDADKLFKIIGEAYAVLSDPAKRARYDEEEEIRNSQKKRHGPFGRNNVDAQYYPFEQSSRRQWREAYRSYGYSSTRGSEPGRSSRK</sequence>